<accession>A0A5C7VMK6</accession>
<evidence type="ECO:0000313" key="3">
    <source>
        <dbReference type="Proteomes" id="UP000321055"/>
    </source>
</evidence>
<dbReference type="EMBL" id="SSFX01000103">
    <property type="protein sequence ID" value="TXI26410.1"/>
    <property type="molecule type" value="Genomic_DNA"/>
</dbReference>
<comment type="caution">
    <text evidence="2">The sequence shown here is derived from an EMBL/GenBank/DDBJ whole genome shotgun (WGS) entry which is preliminary data.</text>
</comment>
<feature type="chain" id="PRO_5023086001" evidence="1">
    <location>
        <begin position="25"/>
        <end position="209"/>
    </location>
</feature>
<reference evidence="2 3" key="1">
    <citation type="submission" date="2018-09" db="EMBL/GenBank/DDBJ databases">
        <title>Metagenome Assembled Genomes from an Advanced Water Purification Facility.</title>
        <authorList>
            <person name="Stamps B.W."/>
            <person name="Spear J.R."/>
        </authorList>
    </citation>
    <scope>NUCLEOTIDE SEQUENCE [LARGE SCALE GENOMIC DNA]</scope>
    <source>
        <strain evidence="2">Bin_54_1</strain>
    </source>
</reference>
<dbReference type="NCBIfam" id="TIGR02595">
    <property type="entry name" value="PEP_CTERM"/>
    <property type="match status" value="1"/>
</dbReference>
<feature type="signal peptide" evidence="1">
    <location>
        <begin position="1"/>
        <end position="24"/>
    </location>
</feature>
<evidence type="ECO:0000256" key="1">
    <source>
        <dbReference type="SAM" id="SignalP"/>
    </source>
</evidence>
<name>A0A5C7VMK6_9PROT</name>
<dbReference type="Proteomes" id="UP000321055">
    <property type="component" value="Unassembled WGS sequence"/>
</dbReference>
<keyword evidence="1" id="KW-0732">Signal</keyword>
<sequence>MVKLIKILLCSGVFSVGLLANANAALETRLDGLAVYDTDIDITWLADANYAKTSGYDADGVMSWPDAKAWAAGLSIEGVTGWRLPTADTSCAGYNCNNSEMGHLFYDELSGIAGSPLRGYGPFSNIQEYFGGSFHFYWTGTEYTPDLGGIFFFTSGHQGWGIDIPHFGYAWAVHDGDVGAALVPEPEAYAMLSIGLFALFGFRRLRQQC</sequence>
<dbReference type="AlphaFoldDB" id="A0A5C7VMK6"/>
<organism evidence="2 3">
    <name type="scientific">Nitrosomonas oligotropha</name>
    <dbReference type="NCBI Taxonomy" id="42354"/>
    <lineage>
        <taxon>Bacteria</taxon>
        <taxon>Pseudomonadati</taxon>
        <taxon>Pseudomonadota</taxon>
        <taxon>Betaproteobacteria</taxon>
        <taxon>Nitrosomonadales</taxon>
        <taxon>Nitrosomonadaceae</taxon>
        <taxon>Nitrosomonas</taxon>
    </lineage>
</organism>
<evidence type="ECO:0000313" key="2">
    <source>
        <dbReference type="EMBL" id="TXI26410.1"/>
    </source>
</evidence>
<proteinExistence type="predicted"/>
<dbReference type="InterPro" id="IPR013424">
    <property type="entry name" value="Ice-binding_C"/>
</dbReference>
<protein>
    <submittedName>
        <fullName evidence="2">DUF1566 domain-containing protein</fullName>
    </submittedName>
</protein>
<gene>
    <name evidence="2" type="ORF">E6Q60_12635</name>
</gene>